<protein>
    <submittedName>
        <fullName evidence="1">Uncharacterized protein</fullName>
    </submittedName>
</protein>
<accession>A0A139H7M3</accession>
<dbReference type="EMBL" id="LFZN01000115">
    <property type="protein sequence ID" value="KXS98379.1"/>
    <property type="molecule type" value="Genomic_DNA"/>
</dbReference>
<reference evidence="1 2" key="1">
    <citation type="submission" date="2015-07" db="EMBL/GenBank/DDBJ databases">
        <title>Comparative genomics of the Sigatoka disease complex on banana suggests a link between parallel evolutionary changes in Pseudocercospora fijiensis and Pseudocercospora eumusae and increased virulence on the banana host.</title>
        <authorList>
            <person name="Chang T.-C."/>
            <person name="Salvucci A."/>
            <person name="Crous P.W."/>
            <person name="Stergiopoulos I."/>
        </authorList>
    </citation>
    <scope>NUCLEOTIDE SEQUENCE [LARGE SCALE GENOMIC DNA]</scope>
    <source>
        <strain evidence="1 2">CBS 114824</strain>
    </source>
</reference>
<proteinExistence type="predicted"/>
<dbReference type="Proteomes" id="UP000070133">
    <property type="component" value="Unassembled WGS sequence"/>
</dbReference>
<name>A0A139H7M3_9PEZI</name>
<dbReference type="OrthoDB" id="10560282at2759"/>
<sequence length="142" mass="15955">MDNDDQATALKNDLGLDDAIINARDAGTEWHQKSLYGCPQIIRRFDQNFSQLFGTILKSGCTLGSRSMSTCQEKEMQDYEPHMEGHRSGQMLATMATLADALPEKKPLQLVTDKYRMPAKTAQPMQYTLAVRLKPSTSSRKQ</sequence>
<dbReference type="AlphaFoldDB" id="A0A139H7M3"/>
<comment type="caution">
    <text evidence="1">The sequence shown here is derived from an EMBL/GenBank/DDBJ whole genome shotgun (WGS) entry which is preliminary data.</text>
</comment>
<evidence type="ECO:0000313" key="1">
    <source>
        <dbReference type="EMBL" id="KXS98379.1"/>
    </source>
</evidence>
<organism evidence="1 2">
    <name type="scientific">Pseudocercospora eumusae</name>
    <dbReference type="NCBI Taxonomy" id="321146"/>
    <lineage>
        <taxon>Eukaryota</taxon>
        <taxon>Fungi</taxon>
        <taxon>Dikarya</taxon>
        <taxon>Ascomycota</taxon>
        <taxon>Pezizomycotina</taxon>
        <taxon>Dothideomycetes</taxon>
        <taxon>Dothideomycetidae</taxon>
        <taxon>Mycosphaerellales</taxon>
        <taxon>Mycosphaerellaceae</taxon>
        <taxon>Pseudocercospora</taxon>
    </lineage>
</organism>
<gene>
    <name evidence="1" type="ORF">AC578_4667</name>
</gene>
<evidence type="ECO:0000313" key="2">
    <source>
        <dbReference type="Proteomes" id="UP000070133"/>
    </source>
</evidence>
<keyword evidence="2" id="KW-1185">Reference proteome</keyword>